<feature type="signal peptide" evidence="2">
    <location>
        <begin position="1"/>
        <end position="16"/>
    </location>
</feature>
<dbReference type="Proteomes" id="UP001151518">
    <property type="component" value="Unassembled WGS sequence"/>
</dbReference>
<keyword evidence="2" id="KW-0732">Signal</keyword>
<feature type="chain" id="PRO_5040791432" evidence="2">
    <location>
        <begin position="17"/>
        <end position="127"/>
    </location>
</feature>
<organism evidence="3 4">
    <name type="scientific">Coemansia spiralis</name>
    <dbReference type="NCBI Taxonomy" id="417178"/>
    <lineage>
        <taxon>Eukaryota</taxon>
        <taxon>Fungi</taxon>
        <taxon>Fungi incertae sedis</taxon>
        <taxon>Zoopagomycota</taxon>
        <taxon>Kickxellomycotina</taxon>
        <taxon>Kickxellomycetes</taxon>
        <taxon>Kickxellales</taxon>
        <taxon>Kickxellaceae</taxon>
        <taxon>Coemansia</taxon>
    </lineage>
</organism>
<dbReference type="EMBL" id="JANBTW010000007">
    <property type="protein sequence ID" value="KAJ2680067.1"/>
    <property type="molecule type" value="Genomic_DNA"/>
</dbReference>
<reference evidence="3" key="1">
    <citation type="submission" date="2022-07" db="EMBL/GenBank/DDBJ databases">
        <title>Phylogenomic reconstructions and comparative analyses of Kickxellomycotina fungi.</title>
        <authorList>
            <person name="Reynolds N.K."/>
            <person name="Stajich J.E."/>
            <person name="Barry K."/>
            <person name="Grigoriev I.V."/>
            <person name="Crous P."/>
            <person name="Smith M.E."/>
        </authorList>
    </citation>
    <scope>NUCLEOTIDE SEQUENCE</scope>
    <source>
        <strain evidence="3">NRRL 3115</strain>
    </source>
</reference>
<evidence type="ECO:0000313" key="4">
    <source>
        <dbReference type="Proteomes" id="UP001151518"/>
    </source>
</evidence>
<sequence length="127" mass="12675">MKFLAVSAVLVAVAAADSQSPASIPSQTLNSFQASALATLSAAQAALNSMNSQMIAQDKASQEAAIHSQSVAVHENISDDLGSLDSSESESAELGSLEGEESFHSSSGSSVAGSMLALALVAGAAMF</sequence>
<proteinExistence type="predicted"/>
<evidence type="ECO:0000313" key="3">
    <source>
        <dbReference type="EMBL" id="KAJ2680067.1"/>
    </source>
</evidence>
<dbReference type="AlphaFoldDB" id="A0A9W8GBQ1"/>
<feature type="region of interest" description="Disordered" evidence="1">
    <location>
        <begin position="77"/>
        <end position="109"/>
    </location>
</feature>
<comment type="caution">
    <text evidence="3">The sequence shown here is derived from an EMBL/GenBank/DDBJ whole genome shotgun (WGS) entry which is preliminary data.</text>
</comment>
<dbReference type="OrthoDB" id="5596487at2759"/>
<evidence type="ECO:0000256" key="1">
    <source>
        <dbReference type="SAM" id="MobiDB-lite"/>
    </source>
</evidence>
<name>A0A9W8GBQ1_9FUNG</name>
<gene>
    <name evidence="3" type="ORF">GGI25_000955</name>
</gene>
<protein>
    <submittedName>
        <fullName evidence="3">Uncharacterized protein</fullName>
    </submittedName>
</protein>
<accession>A0A9W8GBQ1</accession>
<evidence type="ECO:0000256" key="2">
    <source>
        <dbReference type="SAM" id="SignalP"/>
    </source>
</evidence>